<organism evidence="1 2">
    <name type="scientific">Limosilactobacillus reuteri</name>
    <name type="common">Lactobacillus reuteri</name>
    <dbReference type="NCBI Taxonomy" id="1598"/>
    <lineage>
        <taxon>Bacteria</taxon>
        <taxon>Bacillati</taxon>
        <taxon>Bacillota</taxon>
        <taxon>Bacilli</taxon>
        <taxon>Lactobacillales</taxon>
        <taxon>Lactobacillaceae</taxon>
        <taxon>Limosilactobacillus</taxon>
    </lineage>
</organism>
<dbReference type="Proteomes" id="UP000510868">
    <property type="component" value="Chromosome"/>
</dbReference>
<dbReference type="EMBL" id="CP059275">
    <property type="protein sequence ID" value="QLQ60977.1"/>
    <property type="molecule type" value="Genomic_DNA"/>
</dbReference>
<sequence length="71" mass="8200">MSIQFDNPYTGDVEYFNDMTKVKAYLTNGKVQTYILGEELVIDNPSVKMFEVYSESRGIVRLNRNWMPSGV</sequence>
<name>A0A7L6BFQ1_LIMRT</name>
<dbReference type="RefSeq" id="WP_085680557.1">
    <property type="nucleotide sequence ID" value="NZ_CP059275.1"/>
</dbReference>
<accession>A0A7L6BFQ1</accession>
<evidence type="ECO:0000313" key="2">
    <source>
        <dbReference type="Proteomes" id="UP000510868"/>
    </source>
</evidence>
<reference evidence="1 2" key="1">
    <citation type="submission" date="2020-07" db="EMBL/GenBank/DDBJ databases">
        <title>Genome sequence of Lactobacillus reuteri CNEI-KCA3 isolated from the faeces of a reared-broiler chicken, South-East Nigeria, reveals presence of CRISPR arrays.</title>
        <authorList>
            <person name="Anukam K.C."/>
            <person name="Ibezim C.N."/>
            <person name="BeecK W.V."/>
            <person name="Allonsius C."/>
            <person name="Broek M.D."/>
            <person name="Tuyaerts I."/>
            <person name="Attama A."/>
            <person name="Esimone C.O."/>
            <person name="Lebeer S."/>
        </authorList>
    </citation>
    <scope>NUCLEOTIDE SEQUENCE [LARGE SCALE GENOMIC DNA]</scope>
    <source>
        <strain evidence="1 2">CNEI-KCA3</strain>
    </source>
</reference>
<evidence type="ECO:0000313" key="1">
    <source>
        <dbReference type="EMBL" id="QLQ60977.1"/>
    </source>
</evidence>
<dbReference type="AlphaFoldDB" id="A0A7L6BFQ1"/>
<proteinExistence type="predicted"/>
<gene>
    <name evidence="1" type="ORF">HHK02_07035</name>
</gene>
<protein>
    <submittedName>
        <fullName evidence="1">Uncharacterized protein</fullName>
    </submittedName>
</protein>